<reference evidence="2" key="1">
    <citation type="journal article" date="2016" name="Nature">
        <title>The genome of the seagrass Zostera marina reveals angiosperm adaptation to the sea.</title>
        <authorList>
            <person name="Olsen J.L."/>
            <person name="Rouze P."/>
            <person name="Verhelst B."/>
            <person name="Lin Y.-C."/>
            <person name="Bayer T."/>
            <person name="Collen J."/>
            <person name="Dattolo E."/>
            <person name="De Paoli E."/>
            <person name="Dittami S."/>
            <person name="Maumus F."/>
            <person name="Michel G."/>
            <person name="Kersting A."/>
            <person name="Lauritano C."/>
            <person name="Lohaus R."/>
            <person name="Toepel M."/>
            <person name="Tonon T."/>
            <person name="Vanneste K."/>
            <person name="Amirebrahimi M."/>
            <person name="Brakel J."/>
            <person name="Bostroem C."/>
            <person name="Chovatia M."/>
            <person name="Grimwood J."/>
            <person name="Jenkins J.W."/>
            <person name="Jueterbock A."/>
            <person name="Mraz A."/>
            <person name="Stam W.T."/>
            <person name="Tice H."/>
            <person name="Bornberg-Bauer E."/>
            <person name="Green P.J."/>
            <person name="Pearson G.A."/>
            <person name="Procaccini G."/>
            <person name="Duarte C.M."/>
            <person name="Schmutz J."/>
            <person name="Reusch T.B.H."/>
            <person name="Van de Peer Y."/>
        </authorList>
    </citation>
    <scope>NUCLEOTIDE SEQUENCE [LARGE SCALE GENOMIC DNA]</scope>
    <source>
        <strain evidence="2">cv. Finnish</strain>
    </source>
</reference>
<dbReference type="AlphaFoldDB" id="A0A0K9PXH3"/>
<accession>A0A0K9PXH3</accession>
<name>A0A0K9PXH3_ZOSMR</name>
<gene>
    <name evidence="1" type="ORF">ZOSMA_157G00180</name>
</gene>
<dbReference type="Proteomes" id="UP000036987">
    <property type="component" value="Unassembled WGS sequence"/>
</dbReference>
<evidence type="ECO:0000313" key="1">
    <source>
        <dbReference type="EMBL" id="KMZ72940.1"/>
    </source>
</evidence>
<protein>
    <submittedName>
        <fullName evidence="1">Uncharacterized protein</fullName>
    </submittedName>
</protein>
<comment type="caution">
    <text evidence="1">The sequence shown here is derived from an EMBL/GenBank/DDBJ whole genome shotgun (WGS) entry which is preliminary data.</text>
</comment>
<keyword evidence="2" id="KW-1185">Reference proteome</keyword>
<dbReference type="EMBL" id="LFYR01000612">
    <property type="protein sequence ID" value="KMZ72940.1"/>
    <property type="molecule type" value="Genomic_DNA"/>
</dbReference>
<proteinExistence type="predicted"/>
<sequence>MSYVAEQNEAEGIKCNLVQPNLPKYLRIRPFWNCVPKSTNSHNGEFEHYSEGMSTCTNIIMR</sequence>
<organism evidence="1 2">
    <name type="scientific">Zostera marina</name>
    <name type="common">Eelgrass</name>
    <dbReference type="NCBI Taxonomy" id="29655"/>
    <lineage>
        <taxon>Eukaryota</taxon>
        <taxon>Viridiplantae</taxon>
        <taxon>Streptophyta</taxon>
        <taxon>Embryophyta</taxon>
        <taxon>Tracheophyta</taxon>
        <taxon>Spermatophyta</taxon>
        <taxon>Magnoliopsida</taxon>
        <taxon>Liliopsida</taxon>
        <taxon>Zosteraceae</taxon>
        <taxon>Zostera</taxon>
    </lineage>
</organism>
<evidence type="ECO:0000313" key="2">
    <source>
        <dbReference type="Proteomes" id="UP000036987"/>
    </source>
</evidence>